<feature type="binding site" evidence="5">
    <location>
        <position position="25"/>
    </location>
    <ligand>
        <name>substrate</name>
    </ligand>
</feature>
<keyword evidence="2 5" id="KW-0479">Metal-binding</keyword>
<dbReference type="InterPro" id="IPR036649">
    <property type="entry name" value="Pyrophosphatase_sf"/>
</dbReference>
<dbReference type="GO" id="GO:0006796">
    <property type="term" value="P:phosphate-containing compound metabolic process"/>
    <property type="evidence" value="ECO:0007669"/>
    <property type="project" value="InterPro"/>
</dbReference>
<dbReference type="PROSITE" id="PS00387">
    <property type="entry name" value="PPASE"/>
    <property type="match status" value="1"/>
</dbReference>
<evidence type="ECO:0000256" key="1">
    <source>
        <dbReference type="ARBA" id="ARBA00001946"/>
    </source>
</evidence>
<dbReference type="GO" id="GO:0005737">
    <property type="term" value="C:cytoplasm"/>
    <property type="evidence" value="ECO:0007669"/>
    <property type="project" value="UniProtKB-SubCell"/>
</dbReference>
<comment type="caution">
    <text evidence="6">The sequence shown here is derived from an EMBL/GenBank/DDBJ whole genome shotgun (WGS) entry which is preliminary data.</text>
</comment>
<evidence type="ECO:0000256" key="5">
    <source>
        <dbReference type="HAMAP-Rule" id="MF_00209"/>
    </source>
</evidence>
<gene>
    <name evidence="5" type="primary">ppa</name>
    <name evidence="6" type="ORF">E1283_19480</name>
</gene>
<dbReference type="Proteomes" id="UP000295345">
    <property type="component" value="Unassembled WGS sequence"/>
</dbReference>
<feature type="active site" description="Proton acceptor" evidence="5">
    <location>
        <position position="84"/>
    </location>
</feature>
<feature type="binding site" evidence="5">
    <location>
        <position position="52"/>
    </location>
    <ligand>
        <name>Mg(2+)</name>
        <dbReference type="ChEBI" id="CHEBI:18420"/>
        <label>2</label>
    </ligand>
</feature>
<feature type="binding site" evidence="5">
    <location>
        <position position="3"/>
    </location>
    <ligand>
        <name>Mg(2+)</name>
        <dbReference type="ChEBI" id="CHEBI:18420"/>
        <label>2</label>
    </ligand>
</feature>
<comment type="similarity">
    <text evidence="5">Belongs to the PPase family.</text>
</comment>
<feature type="binding site" evidence="5">
    <location>
        <position position="37"/>
    </location>
    <ligand>
        <name>substrate</name>
    </ligand>
</feature>
<feature type="binding site" evidence="5">
    <location>
        <position position="11"/>
    </location>
    <ligand>
        <name>substrate</name>
    </ligand>
</feature>
<dbReference type="InterPro" id="IPR008162">
    <property type="entry name" value="Pyrophosphatase"/>
</dbReference>
<feature type="binding site" evidence="5">
    <location>
        <position position="84"/>
    </location>
    <ligand>
        <name>Mg(2+)</name>
        <dbReference type="ChEBI" id="CHEBI:18420"/>
        <label>3</label>
    </ligand>
</feature>
<dbReference type="OrthoDB" id="5187599at2"/>
<reference evidence="6 7" key="1">
    <citation type="submission" date="2019-03" db="EMBL/GenBank/DDBJ databases">
        <title>Draft genome sequences of novel Actinobacteria.</title>
        <authorList>
            <person name="Sahin N."/>
            <person name="Ay H."/>
            <person name="Saygin H."/>
        </authorList>
    </citation>
    <scope>NUCLEOTIDE SEQUENCE [LARGE SCALE GENOMIC DNA]</scope>
    <source>
        <strain evidence="6 7">DSM 41900</strain>
    </source>
</reference>
<feature type="binding site" evidence="5">
    <location>
        <position position="47"/>
    </location>
    <ligand>
        <name>Mg(2+)</name>
        <dbReference type="ChEBI" id="CHEBI:18420"/>
        <label>1</label>
    </ligand>
</feature>
<proteinExistence type="inferred from homology"/>
<dbReference type="CDD" id="cd00412">
    <property type="entry name" value="pyrophosphatase"/>
    <property type="match status" value="1"/>
</dbReference>
<dbReference type="EC" id="3.6.1.1" evidence="5"/>
<feature type="binding site" evidence="5">
    <location>
        <position position="84"/>
    </location>
    <ligand>
        <name>Mg(2+)</name>
        <dbReference type="ChEBI" id="CHEBI:18420"/>
        <label>1</label>
    </ligand>
</feature>
<dbReference type="HAMAP" id="MF_00209">
    <property type="entry name" value="Inorganic_PPase"/>
    <property type="match status" value="1"/>
</dbReference>
<evidence type="ECO:0000256" key="2">
    <source>
        <dbReference type="ARBA" id="ARBA00022723"/>
    </source>
</evidence>
<dbReference type="Pfam" id="PF00719">
    <property type="entry name" value="Pyrophosphatase"/>
    <property type="match status" value="1"/>
</dbReference>
<evidence type="ECO:0000313" key="6">
    <source>
        <dbReference type="EMBL" id="TDC73321.1"/>
    </source>
</evidence>
<dbReference type="Gene3D" id="3.90.80.10">
    <property type="entry name" value="Inorganic pyrophosphatase"/>
    <property type="match status" value="1"/>
</dbReference>
<comment type="function">
    <text evidence="5">Catalyzes the hydrolysis of inorganic pyrophosphate (PPi) forming two phosphate ions.</text>
</comment>
<evidence type="ECO:0000313" key="7">
    <source>
        <dbReference type="Proteomes" id="UP000295345"/>
    </source>
</evidence>
<comment type="subcellular location">
    <subcellularLocation>
        <location evidence="5">Cytoplasm</location>
    </subcellularLocation>
</comment>
<evidence type="ECO:0000256" key="4">
    <source>
        <dbReference type="ARBA" id="ARBA00022842"/>
    </source>
</evidence>
<name>A0A4R4T824_9ACTN</name>
<dbReference type="GO" id="GO:0004427">
    <property type="term" value="F:inorganic diphosphate phosphatase activity"/>
    <property type="evidence" value="ECO:0007669"/>
    <property type="project" value="UniProtKB-UniRule"/>
</dbReference>
<evidence type="ECO:0000256" key="3">
    <source>
        <dbReference type="ARBA" id="ARBA00022801"/>
    </source>
</evidence>
<sequence>MIEIPQDSFTKYEVDAETGQIIVDRFQSMPVAYPGNYGSIPRSQGGDGDPLDVLVLTREPLHPGVQIEVRPIGVLNMVDDGEDDDKIVAVPADEIDPDYAEIDDIRDLPDMQAQRIEQFFAVYKTLPDGRNNVELDGFDNARSARNEVRDAIRAYRSACD</sequence>
<organism evidence="6 7">
    <name type="scientific">Streptomyces hainanensis</name>
    <dbReference type="NCBI Taxonomy" id="402648"/>
    <lineage>
        <taxon>Bacteria</taxon>
        <taxon>Bacillati</taxon>
        <taxon>Actinomycetota</taxon>
        <taxon>Actinomycetes</taxon>
        <taxon>Kitasatosporales</taxon>
        <taxon>Streptomycetaceae</taxon>
        <taxon>Streptomyces</taxon>
    </lineage>
</organism>
<dbReference type="GO" id="GO:0000287">
    <property type="term" value="F:magnesium ion binding"/>
    <property type="evidence" value="ECO:0007669"/>
    <property type="project" value="UniProtKB-UniRule"/>
</dbReference>
<keyword evidence="7" id="KW-1185">Reference proteome</keyword>
<protein>
    <recommendedName>
        <fullName evidence="5">Inorganic pyrophosphatase</fullName>
        <ecNumber evidence="5">3.6.1.1</ecNumber>
    </recommendedName>
    <alternativeName>
        <fullName evidence="5">Pyrophosphate phospho-hydrolase</fullName>
        <shortName evidence="5">PPase</shortName>
    </alternativeName>
</protein>
<accession>A0A4R4T824</accession>
<comment type="cofactor">
    <cofactor evidence="1 5">
        <name>Mg(2+)</name>
        <dbReference type="ChEBI" id="CHEBI:18420"/>
    </cofactor>
</comment>
<keyword evidence="4 5" id="KW-0460">Magnesium</keyword>
<feature type="binding site" evidence="5">
    <location>
        <position position="123"/>
    </location>
    <ligand>
        <name>substrate</name>
    </ligand>
</feature>
<dbReference type="SUPFAM" id="SSF50324">
    <property type="entry name" value="Inorganic pyrophosphatase"/>
    <property type="match status" value="1"/>
</dbReference>
<dbReference type="EMBL" id="SMKI01000205">
    <property type="protein sequence ID" value="TDC73321.1"/>
    <property type="molecule type" value="Genomic_DNA"/>
</dbReference>
<comment type="catalytic activity">
    <reaction evidence="5">
        <text>diphosphate + H2O = 2 phosphate + H(+)</text>
        <dbReference type="Rhea" id="RHEA:24576"/>
        <dbReference type="ChEBI" id="CHEBI:15377"/>
        <dbReference type="ChEBI" id="CHEBI:15378"/>
        <dbReference type="ChEBI" id="CHEBI:33019"/>
        <dbReference type="ChEBI" id="CHEBI:43474"/>
        <dbReference type="EC" id="3.6.1.1"/>
    </reaction>
</comment>
<comment type="subunit">
    <text evidence="5">Homohexamer.</text>
</comment>
<dbReference type="PANTHER" id="PTHR10286">
    <property type="entry name" value="INORGANIC PYROPHOSPHATASE"/>
    <property type="match status" value="1"/>
</dbReference>
<keyword evidence="3 5" id="KW-0378">Hydrolase</keyword>
<feature type="binding site" evidence="5">
    <location>
        <position position="52"/>
    </location>
    <ligand>
        <name>Mg(2+)</name>
        <dbReference type="ChEBI" id="CHEBI:18420"/>
        <label>1</label>
    </ligand>
</feature>
<dbReference type="AlphaFoldDB" id="A0A4R4T824"/>
<feature type="binding site" evidence="5">
    <location>
        <position position="79"/>
    </location>
    <ligand>
        <name>Mg(2+)</name>
        <dbReference type="ChEBI" id="CHEBI:18420"/>
        <label>3</label>
    </ligand>
</feature>
<keyword evidence="5" id="KW-0963">Cytoplasm</keyword>